<feature type="chain" id="PRO_5020461460" evidence="9">
    <location>
        <begin position="27"/>
        <end position="931"/>
    </location>
</feature>
<keyword evidence="9" id="KW-0732">Signal</keyword>
<evidence type="ECO:0000256" key="2">
    <source>
        <dbReference type="ARBA" id="ARBA00007261"/>
    </source>
</evidence>
<evidence type="ECO:0000256" key="1">
    <source>
        <dbReference type="ARBA" id="ARBA00001947"/>
    </source>
</evidence>
<dbReference type="EMBL" id="SWDB01000003">
    <property type="protein sequence ID" value="TKB47503.1"/>
    <property type="molecule type" value="Genomic_DNA"/>
</dbReference>
<evidence type="ECO:0000313" key="13">
    <source>
        <dbReference type="Proteomes" id="UP000307999"/>
    </source>
</evidence>
<dbReference type="AlphaFoldDB" id="A0A4U1BAF5"/>
<evidence type="ECO:0000259" key="11">
    <source>
        <dbReference type="Pfam" id="PF05193"/>
    </source>
</evidence>
<feature type="domain" description="Peptidase M16 N-terminal" evidence="10">
    <location>
        <begin position="66"/>
        <end position="211"/>
    </location>
</feature>
<dbReference type="GO" id="GO:0046872">
    <property type="term" value="F:metal ion binding"/>
    <property type="evidence" value="ECO:0007669"/>
    <property type="project" value="UniProtKB-KW"/>
</dbReference>
<evidence type="ECO:0000256" key="3">
    <source>
        <dbReference type="ARBA" id="ARBA00022670"/>
    </source>
</evidence>
<dbReference type="PROSITE" id="PS51257">
    <property type="entry name" value="PROKAR_LIPOPROTEIN"/>
    <property type="match status" value="1"/>
</dbReference>
<comment type="similarity">
    <text evidence="2 8">Belongs to the peptidase M16 family.</text>
</comment>
<dbReference type="Proteomes" id="UP000307999">
    <property type="component" value="Unassembled WGS sequence"/>
</dbReference>
<proteinExistence type="inferred from homology"/>
<dbReference type="SUPFAM" id="SSF63411">
    <property type="entry name" value="LuxS/MPP-like metallohydrolase"/>
    <property type="match status" value="4"/>
</dbReference>
<keyword evidence="3" id="KW-0645">Protease</keyword>
<dbReference type="Pfam" id="PF05193">
    <property type="entry name" value="Peptidase_M16_C"/>
    <property type="match status" value="2"/>
</dbReference>
<protein>
    <submittedName>
        <fullName evidence="12">Insulinase family protein</fullName>
    </submittedName>
</protein>
<dbReference type="InterPro" id="IPR011249">
    <property type="entry name" value="Metalloenz_LuxS/M16"/>
</dbReference>
<dbReference type="Gene3D" id="3.30.830.10">
    <property type="entry name" value="Metalloenzyme, LuxS/M16 peptidase-like"/>
    <property type="match status" value="4"/>
</dbReference>
<keyword evidence="5" id="KW-0378">Hydrolase</keyword>
<accession>A0A4U1BAF5</accession>
<dbReference type="InterPro" id="IPR050626">
    <property type="entry name" value="Peptidase_M16"/>
</dbReference>
<reference evidence="12 13" key="1">
    <citation type="submission" date="2019-04" db="EMBL/GenBank/DDBJ databases">
        <title>Thalassotalea guangxiensis sp. nov., isolated from sediment of the coastal wetland.</title>
        <authorList>
            <person name="Zheng S."/>
            <person name="Zhang D."/>
        </authorList>
    </citation>
    <scope>NUCLEOTIDE SEQUENCE [LARGE SCALE GENOMIC DNA]</scope>
    <source>
        <strain evidence="12 13">ZS-4</strain>
    </source>
</reference>
<dbReference type="PROSITE" id="PS00143">
    <property type="entry name" value="INSULINASE"/>
    <property type="match status" value="1"/>
</dbReference>
<evidence type="ECO:0000259" key="10">
    <source>
        <dbReference type="Pfam" id="PF00675"/>
    </source>
</evidence>
<evidence type="ECO:0000256" key="6">
    <source>
        <dbReference type="ARBA" id="ARBA00022833"/>
    </source>
</evidence>
<comment type="cofactor">
    <cofactor evidence="1">
        <name>Zn(2+)</name>
        <dbReference type="ChEBI" id="CHEBI:29105"/>
    </cofactor>
</comment>
<evidence type="ECO:0000256" key="4">
    <source>
        <dbReference type="ARBA" id="ARBA00022723"/>
    </source>
</evidence>
<evidence type="ECO:0000256" key="9">
    <source>
        <dbReference type="SAM" id="SignalP"/>
    </source>
</evidence>
<evidence type="ECO:0000256" key="7">
    <source>
        <dbReference type="ARBA" id="ARBA00023049"/>
    </source>
</evidence>
<keyword evidence="7" id="KW-0482">Metalloprotease</keyword>
<evidence type="ECO:0000313" key="12">
    <source>
        <dbReference type="EMBL" id="TKB47503.1"/>
    </source>
</evidence>
<keyword evidence="6" id="KW-0862">Zinc</keyword>
<feature type="domain" description="Peptidase M16 C-terminal" evidence="11">
    <location>
        <begin position="683"/>
        <end position="857"/>
    </location>
</feature>
<keyword evidence="4" id="KW-0479">Metal-binding</keyword>
<sequence length="931" mass="103714">MILKKNFYFCLAFTTAVMGCSSVENAPATETPAVSEQTADLPKHTLEYVRSVEGIDEYMLSNGLKVLLFKDDSQPKTMVNITYRVGSVHEKYGETGMAHLLEHMLFKGSTNYQDIDKEFKKRGMASNANTWYDRTSYFESFEANEDSLNWALGMEADRMVNATFTEQQLQSEMTVVRNEMERNENSPTRILMARLASVANLWHNYGNSTIGARSDVENFPFPKLREFYKTHYRVDNATLIVAGRFDMDKTKARIEQTFGAIEQPEQAVETLYTREPTQDGERVVNLRRTGDVPFLGLYYHGPSGLDPDAAALQVLQVILADGSRGRIKKDLIDTGLTSGGTQMSFFLKEASALLFLVQGEKDQNIESLKPLESALIQLAEGINEKPITAEEVEFAKALLAKQVEQEMRNATGVGMALAEYIAKGDYRYMFYFRDLVEQVSVEQVQAVAEKYLISSNRTLGRFLPTENPQRAHMAKVPVASEILGDYVGREAVAPGEVYDNTVENIKARLYTETWEQGTKVSVYPKKLRGEEVLISMYFPTANADDLTNVGKAIELIGSQIKAGNENYSKSQIADRLDQLKSTVSFGSNAVGEFSIDIKTDVTNMPAVIDFMGELLAAPSFPAKELNITKKGIIASLNQQRNEPGSVALNSYRQALFDYPEGHPKAYMDIDQQIAAIKAIDSVQLEQLYKKYFSIANGHIAIVGAVDSKAVSEHLQAVLTPYTSDIEYRYIPISMRDKQGVVVSSETPDKANASVYMVNPIKIKSTDDDYPALFIANSIFGGDPFTSRIGARIRVKEGYSYSVGSGIQASSQDDTGVFYASAIAAPENMDKVVAAYQEEIDKVNQQGFSDEEVQRAIDGYLSSRKRQWASDAYVAGILIDASEENRDLNYYDERVKDYQSLTTEDVNAAFKKYIGSQQPNVFKAGDFAKGQN</sequence>
<organism evidence="12 13">
    <name type="scientific">Thalassotalea mangrovi</name>
    <dbReference type="NCBI Taxonomy" id="2572245"/>
    <lineage>
        <taxon>Bacteria</taxon>
        <taxon>Pseudomonadati</taxon>
        <taxon>Pseudomonadota</taxon>
        <taxon>Gammaproteobacteria</taxon>
        <taxon>Alteromonadales</taxon>
        <taxon>Colwelliaceae</taxon>
        <taxon>Thalassotalea</taxon>
    </lineage>
</organism>
<dbReference type="OrthoDB" id="9811314at2"/>
<keyword evidence="13" id="KW-1185">Reference proteome</keyword>
<dbReference type="InterPro" id="IPR007863">
    <property type="entry name" value="Peptidase_M16_C"/>
</dbReference>
<feature type="domain" description="Peptidase M16 C-terminal" evidence="11">
    <location>
        <begin position="223"/>
        <end position="399"/>
    </location>
</feature>
<dbReference type="GO" id="GO:0004222">
    <property type="term" value="F:metalloendopeptidase activity"/>
    <property type="evidence" value="ECO:0007669"/>
    <property type="project" value="InterPro"/>
</dbReference>
<gene>
    <name evidence="12" type="ORF">E8M12_01585</name>
</gene>
<dbReference type="Pfam" id="PF00675">
    <property type="entry name" value="Peptidase_M16"/>
    <property type="match status" value="1"/>
</dbReference>
<name>A0A4U1BAF5_9GAMM</name>
<dbReference type="PANTHER" id="PTHR43690">
    <property type="entry name" value="NARDILYSIN"/>
    <property type="match status" value="1"/>
</dbReference>
<dbReference type="GO" id="GO:0006508">
    <property type="term" value="P:proteolysis"/>
    <property type="evidence" value="ECO:0007669"/>
    <property type="project" value="UniProtKB-KW"/>
</dbReference>
<dbReference type="InterPro" id="IPR011765">
    <property type="entry name" value="Pept_M16_N"/>
</dbReference>
<dbReference type="InterPro" id="IPR001431">
    <property type="entry name" value="Pept_M16_Zn_BS"/>
</dbReference>
<feature type="signal peptide" evidence="9">
    <location>
        <begin position="1"/>
        <end position="26"/>
    </location>
</feature>
<evidence type="ECO:0000256" key="5">
    <source>
        <dbReference type="ARBA" id="ARBA00022801"/>
    </source>
</evidence>
<dbReference type="PANTHER" id="PTHR43690:SF17">
    <property type="entry name" value="PROTEIN YHJJ"/>
    <property type="match status" value="1"/>
</dbReference>
<dbReference type="RefSeq" id="WP_136734314.1">
    <property type="nucleotide sequence ID" value="NZ_SWDB01000003.1"/>
</dbReference>
<comment type="caution">
    <text evidence="12">The sequence shown here is derived from an EMBL/GenBank/DDBJ whole genome shotgun (WGS) entry which is preliminary data.</text>
</comment>
<evidence type="ECO:0000256" key="8">
    <source>
        <dbReference type="RuleBase" id="RU004447"/>
    </source>
</evidence>